<dbReference type="Proteomes" id="UP000002985">
    <property type="component" value="Unassembled WGS sequence"/>
</dbReference>
<gene>
    <name evidence="1" type="ORF">KSU1_C1071</name>
</gene>
<sequence>MVIAGEVFYDVLLFFLTNEAVQANEVERHLAEMLDELDGVLYAYKAHHLLIMAW</sequence>
<dbReference type="EMBL" id="BAFH01000003">
    <property type="protein sequence ID" value="GAB62667.1"/>
    <property type="molecule type" value="Genomic_DNA"/>
</dbReference>
<protein>
    <submittedName>
        <fullName evidence="1">Uncharacterized protein</fullName>
    </submittedName>
</protein>
<evidence type="ECO:0000313" key="2">
    <source>
        <dbReference type="Proteomes" id="UP000002985"/>
    </source>
</evidence>
<dbReference type="AlphaFoldDB" id="I3ILS2"/>
<reference evidence="1 2" key="1">
    <citation type="journal article" date="2012" name="FEBS Lett.">
        <title>Anammox organism KSU-1 expresses a NirK-type copper-containing nitrite reductase instead of a NirS-type with cytochrome cd1.</title>
        <authorList>
            <person name="Hira D."/>
            <person name="Toh H."/>
            <person name="Migita C.T."/>
            <person name="Okubo H."/>
            <person name="Nishiyama T."/>
            <person name="Hattori M."/>
            <person name="Furukawa K."/>
            <person name="Fujii T."/>
        </authorList>
    </citation>
    <scope>NUCLEOTIDE SEQUENCE [LARGE SCALE GENOMIC DNA]</scope>
</reference>
<evidence type="ECO:0000313" key="1">
    <source>
        <dbReference type="EMBL" id="GAB62667.1"/>
    </source>
</evidence>
<organism evidence="1 2">
    <name type="scientific">Candidatus Jettenia caeni</name>
    <dbReference type="NCBI Taxonomy" id="247490"/>
    <lineage>
        <taxon>Bacteria</taxon>
        <taxon>Pseudomonadati</taxon>
        <taxon>Planctomycetota</taxon>
        <taxon>Candidatus Brocadiia</taxon>
        <taxon>Candidatus Brocadiales</taxon>
        <taxon>Candidatus Brocadiaceae</taxon>
        <taxon>Candidatus Jettenia</taxon>
    </lineage>
</organism>
<comment type="caution">
    <text evidence="1">The sequence shown here is derived from an EMBL/GenBank/DDBJ whole genome shotgun (WGS) entry which is preliminary data.</text>
</comment>
<name>I3ILS2_9BACT</name>
<accession>I3ILS2</accession>
<proteinExistence type="predicted"/>
<keyword evidence="2" id="KW-1185">Reference proteome</keyword>